<accession>A0ABR7AXL3</accession>
<sequence>MRISGLLDSTDLPTADLVGKPAAKSGASLRELAYVQIKQRIISCQLRPGEAINEAQLTQMLGLGRTPVHQALHRLEMEGMVTILPRKGVMVTPISLNDILDMIEVRRTNEELCVKLAVERAQEDDFIHMREIIGRTQPLLERRDVKGLMEVDLQFHLAISAAARNRVLAELLRTLHEKQARFWFLTLSEMHHSERIYDEHLQLLTAMENRDSAAAIKAIHHHIDDFRRAIMRTL</sequence>
<name>A0ABR7AXL3_9PSED</name>
<organism evidence="5 6">
    <name type="scientific">Pseudomonas folii</name>
    <dbReference type="NCBI Taxonomy" id="2762593"/>
    <lineage>
        <taxon>Bacteria</taxon>
        <taxon>Pseudomonadati</taxon>
        <taxon>Pseudomonadota</taxon>
        <taxon>Gammaproteobacteria</taxon>
        <taxon>Pseudomonadales</taxon>
        <taxon>Pseudomonadaceae</taxon>
        <taxon>Pseudomonas</taxon>
    </lineage>
</organism>
<gene>
    <name evidence="5" type="ORF">H8S59_07815</name>
</gene>
<keyword evidence="2" id="KW-0238">DNA-binding</keyword>
<dbReference type="Proteomes" id="UP000651852">
    <property type="component" value="Unassembled WGS sequence"/>
</dbReference>
<dbReference type="SMART" id="SM00895">
    <property type="entry name" value="FCD"/>
    <property type="match status" value="1"/>
</dbReference>
<dbReference type="InterPro" id="IPR008920">
    <property type="entry name" value="TF_FadR/GntR_C"/>
</dbReference>
<keyword evidence="3" id="KW-0804">Transcription</keyword>
<dbReference type="Pfam" id="PF00392">
    <property type="entry name" value="GntR"/>
    <property type="match status" value="1"/>
</dbReference>
<dbReference type="InterPro" id="IPR000524">
    <property type="entry name" value="Tscrpt_reg_HTH_GntR"/>
</dbReference>
<evidence type="ECO:0000259" key="4">
    <source>
        <dbReference type="PROSITE" id="PS50949"/>
    </source>
</evidence>
<keyword evidence="6" id="KW-1185">Reference proteome</keyword>
<feature type="domain" description="HTH gntR-type" evidence="4">
    <location>
        <begin position="27"/>
        <end position="94"/>
    </location>
</feature>
<dbReference type="InterPro" id="IPR036388">
    <property type="entry name" value="WH-like_DNA-bd_sf"/>
</dbReference>
<dbReference type="SMART" id="SM00345">
    <property type="entry name" value="HTH_GNTR"/>
    <property type="match status" value="1"/>
</dbReference>
<dbReference type="PANTHER" id="PTHR43537:SF45">
    <property type="entry name" value="GNTR FAMILY REGULATORY PROTEIN"/>
    <property type="match status" value="1"/>
</dbReference>
<keyword evidence="1" id="KW-0805">Transcription regulation</keyword>
<evidence type="ECO:0000256" key="1">
    <source>
        <dbReference type="ARBA" id="ARBA00023015"/>
    </source>
</evidence>
<dbReference type="PANTHER" id="PTHR43537">
    <property type="entry name" value="TRANSCRIPTIONAL REGULATOR, GNTR FAMILY"/>
    <property type="match status" value="1"/>
</dbReference>
<reference evidence="5 6" key="1">
    <citation type="submission" date="2020-08" db="EMBL/GenBank/DDBJ databases">
        <title>Putative novel bacterial strains isolated from necrotic wheat leaf tissues caused by Xanthomonas translucens.</title>
        <authorList>
            <person name="Tambong J.T."/>
        </authorList>
    </citation>
    <scope>NUCLEOTIDE SEQUENCE [LARGE SCALE GENOMIC DNA]</scope>
    <source>
        <strain evidence="5 6">DOAB 1069</strain>
    </source>
</reference>
<dbReference type="SUPFAM" id="SSF46785">
    <property type="entry name" value="Winged helix' DNA-binding domain"/>
    <property type="match status" value="1"/>
</dbReference>
<dbReference type="SUPFAM" id="SSF48008">
    <property type="entry name" value="GntR ligand-binding domain-like"/>
    <property type="match status" value="1"/>
</dbReference>
<evidence type="ECO:0000313" key="6">
    <source>
        <dbReference type="Proteomes" id="UP000651852"/>
    </source>
</evidence>
<dbReference type="CDD" id="cd07377">
    <property type="entry name" value="WHTH_GntR"/>
    <property type="match status" value="1"/>
</dbReference>
<dbReference type="InterPro" id="IPR011711">
    <property type="entry name" value="GntR_C"/>
</dbReference>
<comment type="caution">
    <text evidence="5">The sequence shown here is derived from an EMBL/GenBank/DDBJ whole genome shotgun (WGS) entry which is preliminary data.</text>
</comment>
<dbReference type="Gene3D" id="1.10.10.10">
    <property type="entry name" value="Winged helix-like DNA-binding domain superfamily/Winged helix DNA-binding domain"/>
    <property type="match status" value="1"/>
</dbReference>
<dbReference type="Pfam" id="PF07729">
    <property type="entry name" value="FCD"/>
    <property type="match status" value="1"/>
</dbReference>
<evidence type="ECO:0000313" key="5">
    <source>
        <dbReference type="EMBL" id="MBC3949669.1"/>
    </source>
</evidence>
<dbReference type="EMBL" id="JACONW010000025">
    <property type="protein sequence ID" value="MBC3949669.1"/>
    <property type="molecule type" value="Genomic_DNA"/>
</dbReference>
<dbReference type="PROSITE" id="PS50949">
    <property type="entry name" value="HTH_GNTR"/>
    <property type="match status" value="1"/>
</dbReference>
<dbReference type="InterPro" id="IPR036390">
    <property type="entry name" value="WH_DNA-bd_sf"/>
</dbReference>
<evidence type="ECO:0000256" key="3">
    <source>
        <dbReference type="ARBA" id="ARBA00023163"/>
    </source>
</evidence>
<dbReference type="Gene3D" id="1.20.120.530">
    <property type="entry name" value="GntR ligand-binding domain-like"/>
    <property type="match status" value="1"/>
</dbReference>
<protein>
    <submittedName>
        <fullName evidence="5">GntR family transcriptional regulator</fullName>
    </submittedName>
</protein>
<evidence type="ECO:0000256" key="2">
    <source>
        <dbReference type="ARBA" id="ARBA00023125"/>
    </source>
</evidence>
<proteinExistence type="predicted"/>